<proteinExistence type="predicted"/>
<reference evidence="2 3" key="1">
    <citation type="submission" date="2022-05" db="EMBL/GenBank/DDBJ databases">
        <title>A multi-omics perspective on studying reproductive biology in Daphnia sinensis.</title>
        <authorList>
            <person name="Jia J."/>
        </authorList>
    </citation>
    <scope>NUCLEOTIDE SEQUENCE [LARGE SCALE GENOMIC DNA]</scope>
    <source>
        <strain evidence="2 3">WSL</strain>
    </source>
</reference>
<dbReference type="Proteomes" id="UP000820818">
    <property type="component" value="Linkage Group LG3"/>
</dbReference>
<evidence type="ECO:0000313" key="2">
    <source>
        <dbReference type="EMBL" id="KAI9561316.1"/>
    </source>
</evidence>
<name>A0AAD5PVJ1_9CRUS</name>
<gene>
    <name evidence="2" type="ORF">GHT06_012272</name>
</gene>
<accession>A0AAD5PVJ1</accession>
<keyword evidence="1" id="KW-0732">Signal</keyword>
<keyword evidence="3" id="KW-1185">Reference proteome</keyword>
<protein>
    <submittedName>
        <fullName evidence="2">Uncharacterized protein</fullName>
    </submittedName>
</protein>
<feature type="signal peptide" evidence="1">
    <location>
        <begin position="1"/>
        <end position="24"/>
    </location>
</feature>
<organism evidence="2 3">
    <name type="scientific">Daphnia sinensis</name>
    <dbReference type="NCBI Taxonomy" id="1820382"/>
    <lineage>
        <taxon>Eukaryota</taxon>
        <taxon>Metazoa</taxon>
        <taxon>Ecdysozoa</taxon>
        <taxon>Arthropoda</taxon>
        <taxon>Crustacea</taxon>
        <taxon>Branchiopoda</taxon>
        <taxon>Diplostraca</taxon>
        <taxon>Cladocera</taxon>
        <taxon>Anomopoda</taxon>
        <taxon>Daphniidae</taxon>
        <taxon>Daphnia</taxon>
        <taxon>Daphnia similis group</taxon>
    </lineage>
</organism>
<comment type="caution">
    <text evidence="2">The sequence shown here is derived from an EMBL/GenBank/DDBJ whole genome shotgun (WGS) entry which is preliminary data.</text>
</comment>
<sequence length="118" mass="14176">MKLHHLSILFLCVVLLLVASSVEAGRRRRQLNTSPTVYRAHFNRPSFTRNPVRQPFVGRPVRYRAYIRDAADLSTLRYRVRVPRRPEVINAAIPFHLNHRRYMKFDYEHPDHYHIYHS</sequence>
<evidence type="ECO:0000256" key="1">
    <source>
        <dbReference type="SAM" id="SignalP"/>
    </source>
</evidence>
<feature type="chain" id="PRO_5042138067" evidence="1">
    <location>
        <begin position="25"/>
        <end position="118"/>
    </location>
</feature>
<dbReference type="AlphaFoldDB" id="A0AAD5PVJ1"/>
<evidence type="ECO:0000313" key="3">
    <source>
        <dbReference type="Proteomes" id="UP000820818"/>
    </source>
</evidence>
<dbReference type="EMBL" id="WJBH02000003">
    <property type="protein sequence ID" value="KAI9561316.1"/>
    <property type="molecule type" value="Genomic_DNA"/>
</dbReference>